<dbReference type="GO" id="GO:0050897">
    <property type="term" value="F:cobalt ion binding"/>
    <property type="evidence" value="ECO:0007669"/>
    <property type="project" value="TreeGrafter"/>
</dbReference>
<name>A0A840ESE4_9ACTN</name>
<evidence type="ECO:0000256" key="12">
    <source>
        <dbReference type="SAM" id="MobiDB-lite"/>
    </source>
</evidence>
<dbReference type="PANTHER" id="PTHR46494:SF1">
    <property type="entry name" value="CORA FAMILY METAL ION TRANSPORTER (EUROFUNG)"/>
    <property type="match status" value="1"/>
</dbReference>
<dbReference type="Gene3D" id="1.20.58.340">
    <property type="entry name" value="Magnesium transport protein CorA, transmembrane region"/>
    <property type="match status" value="2"/>
</dbReference>
<evidence type="ECO:0000256" key="13">
    <source>
        <dbReference type="SAM" id="Phobius"/>
    </source>
</evidence>
<evidence type="ECO:0000256" key="6">
    <source>
        <dbReference type="ARBA" id="ARBA00022842"/>
    </source>
</evidence>
<feature type="transmembrane region" description="Helical" evidence="13">
    <location>
        <begin position="350"/>
        <end position="370"/>
    </location>
</feature>
<evidence type="ECO:0000256" key="4">
    <source>
        <dbReference type="ARBA" id="ARBA00022475"/>
    </source>
</evidence>
<protein>
    <submittedName>
        <fullName evidence="14">Magnesium transporter</fullName>
    </submittedName>
</protein>
<dbReference type="GO" id="GO:0000287">
    <property type="term" value="F:magnesium ion binding"/>
    <property type="evidence" value="ECO:0007669"/>
    <property type="project" value="TreeGrafter"/>
</dbReference>
<organism evidence="14 15">
    <name type="scientific">Gordonia humi</name>
    <dbReference type="NCBI Taxonomy" id="686429"/>
    <lineage>
        <taxon>Bacteria</taxon>
        <taxon>Bacillati</taxon>
        <taxon>Actinomycetota</taxon>
        <taxon>Actinomycetes</taxon>
        <taxon>Mycobacteriales</taxon>
        <taxon>Gordoniaceae</taxon>
        <taxon>Gordonia</taxon>
    </lineage>
</organism>
<dbReference type="CDD" id="cd12830">
    <property type="entry name" value="MtCorA-like"/>
    <property type="match status" value="1"/>
</dbReference>
<comment type="subcellular location">
    <subcellularLocation>
        <location evidence="1">Cell membrane</location>
        <topology evidence="1">Multi-pass membrane protein</topology>
    </subcellularLocation>
</comment>
<proteinExistence type="inferred from homology"/>
<evidence type="ECO:0000313" key="15">
    <source>
        <dbReference type="Proteomes" id="UP000551501"/>
    </source>
</evidence>
<dbReference type="Proteomes" id="UP000551501">
    <property type="component" value="Unassembled WGS sequence"/>
</dbReference>
<feature type="region of interest" description="Disordered" evidence="12">
    <location>
        <begin position="1"/>
        <end position="25"/>
    </location>
</feature>
<dbReference type="RefSeq" id="WP_183370795.1">
    <property type="nucleotide sequence ID" value="NZ_BAABHL010000124.1"/>
</dbReference>
<keyword evidence="15" id="KW-1185">Reference proteome</keyword>
<reference evidence="14 15" key="1">
    <citation type="submission" date="2020-08" db="EMBL/GenBank/DDBJ databases">
        <title>Sequencing the genomes of 1000 actinobacteria strains.</title>
        <authorList>
            <person name="Klenk H.-P."/>
        </authorList>
    </citation>
    <scope>NUCLEOTIDE SEQUENCE [LARGE SCALE GENOMIC DNA]</scope>
    <source>
        <strain evidence="14 15">DSM 45298</strain>
    </source>
</reference>
<dbReference type="SUPFAM" id="SSF143865">
    <property type="entry name" value="CorA soluble domain-like"/>
    <property type="match status" value="1"/>
</dbReference>
<comment type="caution">
    <text evidence="14">The sequence shown here is derived from an EMBL/GenBank/DDBJ whole genome shotgun (WGS) entry which is preliminary data.</text>
</comment>
<dbReference type="GO" id="GO:0015087">
    <property type="term" value="F:cobalt ion transmembrane transporter activity"/>
    <property type="evidence" value="ECO:0007669"/>
    <property type="project" value="TreeGrafter"/>
</dbReference>
<keyword evidence="6" id="KW-0460">Magnesium</keyword>
<dbReference type="EMBL" id="JACIFP010000001">
    <property type="protein sequence ID" value="MBB4135775.1"/>
    <property type="molecule type" value="Genomic_DNA"/>
</dbReference>
<keyword evidence="5 13" id="KW-0812">Transmembrane</keyword>
<keyword evidence="3" id="KW-0813">Transport</keyword>
<evidence type="ECO:0000256" key="5">
    <source>
        <dbReference type="ARBA" id="ARBA00022692"/>
    </source>
</evidence>
<evidence type="ECO:0000256" key="11">
    <source>
        <dbReference type="ARBA" id="ARBA00045497"/>
    </source>
</evidence>
<evidence type="ECO:0000256" key="9">
    <source>
        <dbReference type="ARBA" id="ARBA00023136"/>
    </source>
</evidence>
<evidence type="ECO:0000256" key="1">
    <source>
        <dbReference type="ARBA" id="ARBA00004651"/>
    </source>
</evidence>
<dbReference type="Pfam" id="PF01544">
    <property type="entry name" value="CorA"/>
    <property type="match status" value="1"/>
</dbReference>
<evidence type="ECO:0000256" key="10">
    <source>
        <dbReference type="ARBA" id="ARBA00034269"/>
    </source>
</evidence>
<dbReference type="PANTHER" id="PTHR46494">
    <property type="entry name" value="CORA FAMILY METAL ION TRANSPORTER (EUROFUNG)"/>
    <property type="match status" value="1"/>
</dbReference>
<comment type="catalytic activity">
    <reaction evidence="10">
        <text>Mg(2+)(in) = Mg(2+)(out)</text>
        <dbReference type="Rhea" id="RHEA:29827"/>
        <dbReference type="ChEBI" id="CHEBI:18420"/>
    </reaction>
</comment>
<comment type="similarity">
    <text evidence="2">Belongs to the CorA metal ion transporter (MIT) (TC 1.A.35) family.</text>
</comment>
<keyword evidence="9 13" id="KW-0472">Membrane</keyword>
<comment type="function">
    <text evidence="11">Mediates influx of magnesium ions. Alternates between open and closed states. Activated by low cytoplasmic Mg(2+) levels. Inactive when cytoplasmic Mg(2+) levels are high.</text>
</comment>
<dbReference type="Gene3D" id="3.30.460.20">
    <property type="entry name" value="CorA soluble domain-like"/>
    <property type="match status" value="1"/>
</dbReference>
<keyword evidence="7 13" id="KW-1133">Transmembrane helix</keyword>
<dbReference type="InterPro" id="IPR045861">
    <property type="entry name" value="CorA_cytoplasmic_dom"/>
</dbReference>
<sequence length="376" mass="42197">MPSIPRMLQPGNRGPGRDTGHTVTPPVPAARAVVDCGVYVDGVRRHGSHDFRRALTQVRESGEGFVWLGLHHPDEHQMNDVAEAFGLHPLMVEDAVHAHQRPKLELYDDTVFLVLRTISYVDHDSLEVANDIVETGEIMVLAGRDFVITVRHGDHTHLTGVRQRLEHMADHLKLGPSAVVHAVADRVVDSYLAVVSDMESDVDEIEERVFSTTSSDVDIDVVYLFKREVLELQRAVYPLGMPLARLSGNKNTLDVSPVRFESPTMSANGKEIRRHFRDVADHLTTATDLIAEYDERLTTLLNAAATKVSIQQSTDMRKISSWAAIAAVPTAIAGIYGMNFDNMPELHWTYSYPVLLLIMVCICFTLWRTLRRNHWL</sequence>
<evidence type="ECO:0000313" key="14">
    <source>
        <dbReference type="EMBL" id="MBB4135775.1"/>
    </source>
</evidence>
<evidence type="ECO:0000256" key="8">
    <source>
        <dbReference type="ARBA" id="ARBA00023065"/>
    </source>
</evidence>
<evidence type="ECO:0000256" key="3">
    <source>
        <dbReference type="ARBA" id="ARBA00022448"/>
    </source>
</evidence>
<dbReference type="InterPro" id="IPR002523">
    <property type="entry name" value="MgTranspt_CorA/ZnTranspt_ZntB"/>
</dbReference>
<dbReference type="InterPro" id="IPR045863">
    <property type="entry name" value="CorA_TM1_TM2"/>
</dbReference>
<evidence type="ECO:0000256" key="7">
    <source>
        <dbReference type="ARBA" id="ARBA00022989"/>
    </source>
</evidence>
<accession>A0A840ESE4</accession>
<dbReference type="FunFam" id="1.20.58.340:FF:000004">
    <property type="entry name" value="Magnesium transport protein CorA"/>
    <property type="match status" value="1"/>
</dbReference>
<gene>
    <name evidence="14" type="ORF">BKA16_002327</name>
</gene>
<keyword evidence="8" id="KW-0406">Ion transport</keyword>
<dbReference type="GO" id="GO:0005886">
    <property type="term" value="C:plasma membrane"/>
    <property type="evidence" value="ECO:0007669"/>
    <property type="project" value="UniProtKB-SubCell"/>
</dbReference>
<evidence type="ECO:0000256" key="2">
    <source>
        <dbReference type="ARBA" id="ARBA00009765"/>
    </source>
</evidence>
<dbReference type="AlphaFoldDB" id="A0A840ESE4"/>
<dbReference type="SUPFAM" id="SSF144083">
    <property type="entry name" value="Magnesium transport protein CorA, transmembrane region"/>
    <property type="match status" value="1"/>
</dbReference>
<dbReference type="GO" id="GO:0015095">
    <property type="term" value="F:magnesium ion transmembrane transporter activity"/>
    <property type="evidence" value="ECO:0007669"/>
    <property type="project" value="TreeGrafter"/>
</dbReference>
<feature type="transmembrane region" description="Helical" evidence="13">
    <location>
        <begin position="319"/>
        <end position="338"/>
    </location>
</feature>
<keyword evidence="4" id="KW-1003">Cell membrane</keyword>